<feature type="transmembrane region" description="Helical" evidence="1">
    <location>
        <begin position="67"/>
        <end position="86"/>
    </location>
</feature>
<gene>
    <name evidence="2" type="ORF">EHQ81_19485</name>
    <name evidence="3" type="ORF">EHQ82_01665</name>
</gene>
<feature type="transmembrane region" description="Helical" evidence="1">
    <location>
        <begin position="34"/>
        <end position="55"/>
    </location>
</feature>
<keyword evidence="1" id="KW-0472">Membrane</keyword>
<name>A0A5F2C6E0_9LEPT</name>
<evidence type="ECO:0000313" key="4">
    <source>
        <dbReference type="Proteomes" id="UP000297832"/>
    </source>
</evidence>
<dbReference type="EMBL" id="RQGV01000029">
    <property type="protein sequence ID" value="TGM10289.1"/>
    <property type="molecule type" value="Genomic_DNA"/>
</dbReference>
<dbReference type="EMBL" id="RQGU01000027">
    <property type="protein sequence ID" value="TGM27951.1"/>
    <property type="molecule type" value="Genomic_DNA"/>
</dbReference>
<organism evidence="2 4">
    <name type="scientific">Leptospira selangorensis</name>
    <dbReference type="NCBI Taxonomy" id="2484982"/>
    <lineage>
        <taxon>Bacteria</taxon>
        <taxon>Pseudomonadati</taxon>
        <taxon>Spirochaetota</taxon>
        <taxon>Spirochaetia</taxon>
        <taxon>Leptospirales</taxon>
        <taxon>Leptospiraceae</taxon>
        <taxon>Leptospira</taxon>
    </lineage>
</organism>
<dbReference type="Proteomes" id="UP000297832">
    <property type="component" value="Unassembled WGS sequence"/>
</dbReference>
<accession>A0A5F2C6E0</accession>
<sequence>MIDIKHHLNQFLNNPEFVQFVSDSKAVFKISFKLLSLFVFLSVALPSIITFLFWIDFSNSGAEKTTSFLESVAIFLIFSGYFIYSITAFVSVFRIRKWCVAILVSYNSFIAFTYLLQYLVSLGSLGPDFSFNLIVYGITLSNILLTVVNYKVFEMSINSKISAHGG</sequence>
<evidence type="ECO:0000256" key="1">
    <source>
        <dbReference type="SAM" id="Phobius"/>
    </source>
</evidence>
<keyword evidence="1" id="KW-1133">Transmembrane helix</keyword>
<dbReference type="RefSeq" id="WP_135625873.1">
    <property type="nucleotide sequence ID" value="NZ_RQGU01000027.1"/>
</dbReference>
<reference evidence="4 5" key="2">
    <citation type="journal article" date="2019" name="PLoS Negl. Trop. Dis.">
        <title>Revisiting the worldwide diversity of Leptospira species in the environment.</title>
        <authorList>
            <person name="Vincent A.T."/>
            <person name="Schiettekatte O."/>
            <person name="Bourhy P."/>
            <person name="Veyrier F.J."/>
            <person name="Picardeau M."/>
        </authorList>
    </citation>
    <scope>NUCLEOTIDE SEQUENCE [LARGE SCALE GENOMIC DNA]</scope>
    <source>
        <strain evidence="2 4">201702405</strain>
        <strain evidence="5">201702406</strain>
    </source>
</reference>
<proteinExistence type="predicted"/>
<comment type="caution">
    <text evidence="2">The sequence shown here is derived from an EMBL/GenBank/DDBJ whole genome shotgun (WGS) entry which is preliminary data.</text>
</comment>
<keyword evidence="5" id="KW-1185">Reference proteome</keyword>
<evidence type="ECO:0000313" key="3">
    <source>
        <dbReference type="EMBL" id="TGM27951.1"/>
    </source>
</evidence>
<protein>
    <submittedName>
        <fullName evidence="2">Uncharacterized protein</fullName>
    </submittedName>
</protein>
<evidence type="ECO:0000313" key="5">
    <source>
        <dbReference type="Proteomes" id="UP000298057"/>
    </source>
</evidence>
<dbReference type="Proteomes" id="UP000298057">
    <property type="component" value="Unassembled WGS sequence"/>
</dbReference>
<reference evidence="3" key="1">
    <citation type="submission" date="2018-10" db="EMBL/GenBank/DDBJ databases">
        <authorList>
            <person name="Vincent A.T."/>
            <person name="Schiettekatte O."/>
            <person name="Bourhy P."/>
            <person name="Veyrier F.J."/>
            <person name="Picardeau M."/>
        </authorList>
    </citation>
    <scope>NUCLEOTIDE SEQUENCE</scope>
    <source>
        <strain evidence="3">201702406</strain>
    </source>
</reference>
<keyword evidence="1" id="KW-0812">Transmembrane</keyword>
<dbReference type="AlphaFoldDB" id="A0A5F2C6E0"/>
<feature type="transmembrane region" description="Helical" evidence="1">
    <location>
        <begin position="98"/>
        <end position="117"/>
    </location>
</feature>
<evidence type="ECO:0000313" key="2">
    <source>
        <dbReference type="EMBL" id="TGM10289.1"/>
    </source>
</evidence>
<feature type="transmembrane region" description="Helical" evidence="1">
    <location>
        <begin position="129"/>
        <end position="150"/>
    </location>
</feature>